<protein>
    <submittedName>
        <fullName evidence="8">C40 family peptidase</fullName>
    </submittedName>
</protein>
<accession>A0ABV7EQB9</accession>
<name>A0ABV7EQB9_9GAMM</name>
<keyword evidence="3" id="KW-0732">Signal</keyword>
<reference evidence="9" key="1">
    <citation type="journal article" date="2019" name="Int. J. Syst. Evol. Microbiol.">
        <title>The Global Catalogue of Microorganisms (GCM) 10K type strain sequencing project: providing services to taxonomists for standard genome sequencing and annotation.</title>
        <authorList>
            <consortium name="The Broad Institute Genomics Platform"/>
            <consortium name="The Broad Institute Genome Sequencing Center for Infectious Disease"/>
            <person name="Wu L."/>
            <person name="Ma J."/>
        </authorList>
    </citation>
    <scope>NUCLEOTIDE SEQUENCE [LARGE SCALE GENOMIC DNA]</scope>
    <source>
        <strain evidence="9">KCTC 52640</strain>
    </source>
</reference>
<evidence type="ECO:0000313" key="9">
    <source>
        <dbReference type="Proteomes" id="UP001595462"/>
    </source>
</evidence>
<feature type="compositionally biased region" description="Low complexity" evidence="6">
    <location>
        <begin position="20"/>
        <end position="29"/>
    </location>
</feature>
<proteinExistence type="inferred from homology"/>
<dbReference type="PANTHER" id="PTHR47360">
    <property type="entry name" value="MUREIN DD-ENDOPEPTIDASE MEPS/MUREIN LD-CARBOXYPEPTIDASE"/>
    <property type="match status" value="1"/>
</dbReference>
<dbReference type="InterPro" id="IPR000064">
    <property type="entry name" value="NLP_P60_dom"/>
</dbReference>
<dbReference type="EMBL" id="JBHRSS010000003">
    <property type="protein sequence ID" value="MFC3104068.1"/>
    <property type="molecule type" value="Genomic_DNA"/>
</dbReference>
<evidence type="ECO:0000256" key="4">
    <source>
        <dbReference type="ARBA" id="ARBA00022801"/>
    </source>
</evidence>
<comment type="similarity">
    <text evidence="1">Belongs to the peptidase C40 family.</text>
</comment>
<keyword evidence="9" id="KW-1185">Reference proteome</keyword>
<feature type="region of interest" description="Disordered" evidence="6">
    <location>
        <begin position="1"/>
        <end position="36"/>
    </location>
</feature>
<dbReference type="SUPFAM" id="SSF54001">
    <property type="entry name" value="Cysteine proteinases"/>
    <property type="match status" value="1"/>
</dbReference>
<gene>
    <name evidence="8" type="ORF">ACFOSU_09200</name>
</gene>
<keyword evidence="4" id="KW-0378">Hydrolase</keyword>
<evidence type="ECO:0000259" key="7">
    <source>
        <dbReference type="PROSITE" id="PS51935"/>
    </source>
</evidence>
<evidence type="ECO:0000313" key="8">
    <source>
        <dbReference type="EMBL" id="MFC3104068.1"/>
    </source>
</evidence>
<evidence type="ECO:0000256" key="6">
    <source>
        <dbReference type="SAM" id="MobiDB-lite"/>
    </source>
</evidence>
<sequence>MRYSRQANHGKASPDDNKLARSSALGLSASKRRRASNDDALEDALHEYYQQWHGVPYRYGGRDQNGIDCSSFVRQTLGTIESLDLPRTTSEQAVRGEPVDRSELSPGDLVFFKTGRSGRHVGVYVGNGRFMHASSSKGVTISRLDNIYWRRHYWQSRRVTSAPR</sequence>
<evidence type="ECO:0000256" key="2">
    <source>
        <dbReference type="ARBA" id="ARBA00022670"/>
    </source>
</evidence>
<evidence type="ECO:0000256" key="1">
    <source>
        <dbReference type="ARBA" id="ARBA00007074"/>
    </source>
</evidence>
<dbReference type="PROSITE" id="PS51935">
    <property type="entry name" value="NLPC_P60"/>
    <property type="match status" value="1"/>
</dbReference>
<dbReference type="Gene3D" id="3.90.1720.10">
    <property type="entry name" value="endopeptidase domain like (from Nostoc punctiforme)"/>
    <property type="match status" value="1"/>
</dbReference>
<dbReference type="Proteomes" id="UP001595462">
    <property type="component" value="Unassembled WGS sequence"/>
</dbReference>
<dbReference type="RefSeq" id="WP_380688695.1">
    <property type="nucleotide sequence ID" value="NZ_JBHRSS010000003.1"/>
</dbReference>
<dbReference type="Pfam" id="PF00877">
    <property type="entry name" value="NLPC_P60"/>
    <property type="match status" value="1"/>
</dbReference>
<comment type="caution">
    <text evidence="8">The sequence shown here is derived from an EMBL/GenBank/DDBJ whole genome shotgun (WGS) entry which is preliminary data.</text>
</comment>
<organism evidence="8 9">
    <name type="scientific">Salinisphaera aquimarina</name>
    <dbReference type="NCBI Taxonomy" id="2094031"/>
    <lineage>
        <taxon>Bacteria</taxon>
        <taxon>Pseudomonadati</taxon>
        <taxon>Pseudomonadota</taxon>
        <taxon>Gammaproteobacteria</taxon>
        <taxon>Salinisphaerales</taxon>
        <taxon>Salinisphaeraceae</taxon>
        <taxon>Salinisphaera</taxon>
    </lineage>
</organism>
<dbReference type="InterPro" id="IPR052062">
    <property type="entry name" value="Murein_DD/LD_carboxypeptidase"/>
</dbReference>
<evidence type="ECO:0000256" key="5">
    <source>
        <dbReference type="ARBA" id="ARBA00022807"/>
    </source>
</evidence>
<dbReference type="InterPro" id="IPR038765">
    <property type="entry name" value="Papain-like_cys_pep_sf"/>
</dbReference>
<keyword evidence="5" id="KW-0788">Thiol protease</keyword>
<dbReference type="PANTHER" id="PTHR47360:SF1">
    <property type="entry name" value="ENDOPEPTIDASE NLPC-RELATED"/>
    <property type="match status" value="1"/>
</dbReference>
<feature type="domain" description="NlpC/P60" evidence="7">
    <location>
        <begin position="39"/>
        <end position="160"/>
    </location>
</feature>
<keyword evidence="2" id="KW-0645">Protease</keyword>
<evidence type="ECO:0000256" key="3">
    <source>
        <dbReference type="ARBA" id="ARBA00022729"/>
    </source>
</evidence>